<feature type="domain" description="DDE" evidence="1">
    <location>
        <begin position="1"/>
        <end position="49"/>
    </location>
</feature>
<dbReference type="InterPro" id="IPR032874">
    <property type="entry name" value="DDE_dom"/>
</dbReference>
<dbReference type="Pfam" id="PF13610">
    <property type="entry name" value="DDE_Tnp_IS240"/>
    <property type="match status" value="1"/>
</dbReference>
<dbReference type="Proteomes" id="UP000231259">
    <property type="component" value="Unassembled WGS sequence"/>
</dbReference>
<organism evidence="2 3">
    <name type="scientific">Puniceibacterium antarcticum</name>
    <dbReference type="NCBI Taxonomy" id="1206336"/>
    <lineage>
        <taxon>Bacteria</taxon>
        <taxon>Pseudomonadati</taxon>
        <taxon>Pseudomonadota</taxon>
        <taxon>Alphaproteobacteria</taxon>
        <taxon>Rhodobacterales</taxon>
        <taxon>Paracoccaceae</taxon>
        <taxon>Puniceibacterium</taxon>
    </lineage>
</organism>
<dbReference type="PANTHER" id="PTHR35528:SF3">
    <property type="entry name" value="BLL1675 PROTEIN"/>
    <property type="match status" value="1"/>
</dbReference>
<dbReference type="EMBL" id="AWWI01000134">
    <property type="protein sequence ID" value="PIL18151.1"/>
    <property type="molecule type" value="Genomic_DNA"/>
</dbReference>
<sequence>MDETYIKVKGVWTYLYRAVDQYGKTLDFMLSEHRDEAAATDFFVRAITNNGWL</sequence>
<name>A0A2G8R9M5_9RHOB</name>
<dbReference type="PANTHER" id="PTHR35528">
    <property type="entry name" value="BLL1675 PROTEIN"/>
    <property type="match status" value="1"/>
</dbReference>
<gene>
    <name evidence="2" type="ORF">P775_21130</name>
</gene>
<dbReference type="AlphaFoldDB" id="A0A2G8R9M5"/>
<dbReference type="InterPro" id="IPR052183">
    <property type="entry name" value="IS_Transposase"/>
</dbReference>
<accession>A0A2G8R9M5</accession>
<evidence type="ECO:0000259" key="1">
    <source>
        <dbReference type="Pfam" id="PF13610"/>
    </source>
</evidence>
<comment type="caution">
    <text evidence="2">The sequence shown here is derived from an EMBL/GenBank/DDBJ whole genome shotgun (WGS) entry which is preliminary data.</text>
</comment>
<proteinExistence type="predicted"/>
<reference evidence="2 3" key="1">
    <citation type="submission" date="2013-09" db="EMBL/GenBank/DDBJ databases">
        <title>Genome sequencing of Phaeobacter antarcticus sp. nov. SM1211.</title>
        <authorList>
            <person name="Zhang X.-Y."/>
            <person name="Liu C."/>
            <person name="Chen X.-L."/>
            <person name="Xie B.-B."/>
            <person name="Qin Q.-L."/>
            <person name="Rong J.-C."/>
            <person name="Zhang Y.-Z."/>
        </authorList>
    </citation>
    <scope>NUCLEOTIDE SEQUENCE [LARGE SCALE GENOMIC DNA]</scope>
    <source>
        <strain evidence="2 3">SM1211</strain>
    </source>
</reference>
<keyword evidence="3" id="KW-1185">Reference proteome</keyword>
<evidence type="ECO:0000313" key="3">
    <source>
        <dbReference type="Proteomes" id="UP000231259"/>
    </source>
</evidence>
<protein>
    <recommendedName>
        <fullName evidence="1">DDE domain-containing protein</fullName>
    </recommendedName>
</protein>
<evidence type="ECO:0000313" key="2">
    <source>
        <dbReference type="EMBL" id="PIL18151.1"/>
    </source>
</evidence>